<dbReference type="AlphaFoldDB" id="A0A2N9IWD4"/>
<dbReference type="EMBL" id="OIVN01006237">
    <property type="protein sequence ID" value="SPD28560.1"/>
    <property type="molecule type" value="Genomic_DNA"/>
</dbReference>
<sequence>MAPQPNSSASANAVNDDPLPSSPYYLHPSDNSSLILVPEPLTSDNFHSWFRSMDMALTIKNKLGFVDGSIREPEVNPRGQILLMDPMPPINKVFSLIRQEERQRSIGSLNASLSNPFVESTTLLCKSEGTKTVGSRQFFQKKERPQCTHCGLLGHTVDKCYKLHGFPLGYKTQGKNPTANKISLTSFGQTAGVVTNEFSNLQLSQVQAQCEQVLALLNNKTLSNPIGHASNSHHQASANTISSNLPSSSMTGLHPLEDDWTG</sequence>
<gene>
    <name evidence="3" type="ORF">FSB_LOCUS56442</name>
</gene>
<organism evidence="3">
    <name type="scientific">Fagus sylvatica</name>
    <name type="common">Beechnut</name>
    <dbReference type="NCBI Taxonomy" id="28930"/>
    <lineage>
        <taxon>Eukaryota</taxon>
        <taxon>Viridiplantae</taxon>
        <taxon>Streptophyta</taxon>
        <taxon>Embryophyta</taxon>
        <taxon>Tracheophyta</taxon>
        <taxon>Spermatophyta</taxon>
        <taxon>Magnoliopsida</taxon>
        <taxon>eudicotyledons</taxon>
        <taxon>Gunneridae</taxon>
        <taxon>Pentapetalae</taxon>
        <taxon>rosids</taxon>
        <taxon>fabids</taxon>
        <taxon>Fagales</taxon>
        <taxon>Fagaceae</taxon>
        <taxon>Fagus</taxon>
    </lineage>
</organism>
<feature type="domain" description="Retrotransposon Copia-like N-terminal" evidence="2">
    <location>
        <begin position="27"/>
        <end position="74"/>
    </location>
</feature>
<dbReference type="InterPro" id="IPR029472">
    <property type="entry name" value="Copia-like_N"/>
</dbReference>
<dbReference type="PANTHER" id="PTHR34222:SF99">
    <property type="entry name" value="PROTEIN, PUTATIVE-RELATED"/>
    <property type="match status" value="1"/>
</dbReference>
<protein>
    <recommendedName>
        <fullName evidence="2">Retrotransposon Copia-like N-terminal domain-containing protein</fullName>
    </recommendedName>
</protein>
<proteinExistence type="predicted"/>
<dbReference type="Pfam" id="PF14244">
    <property type="entry name" value="Retrotran_gag_3"/>
    <property type="match status" value="1"/>
</dbReference>
<feature type="region of interest" description="Disordered" evidence="1">
    <location>
        <begin position="226"/>
        <end position="262"/>
    </location>
</feature>
<accession>A0A2N9IWD4</accession>
<feature type="region of interest" description="Disordered" evidence="1">
    <location>
        <begin position="1"/>
        <end position="23"/>
    </location>
</feature>
<feature type="compositionally biased region" description="Polar residues" evidence="1">
    <location>
        <begin position="226"/>
        <end position="251"/>
    </location>
</feature>
<evidence type="ECO:0000256" key="1">
    <source>
        <dbReference type="SAM" id="MobiDB-lite"/>
    </source>
</evidence>
<dbReference type="PANTHER" id="PTHR34222">
    <property type="entry name" value="GAG_PRE-INTEGRS DOMAIN-CONTAINING PROTEIN"/>
    <property type="match status" value="1"/>
</dbReference>
<evidence type="ECO:0000313" key="3">
    <source>
        <dbReference type="EMBL" id="SPD28560.1"/>
    </source>
</evidence>
<name>A0A2N9IWD4_FAGSY</name>
<reference evidence="3" key="1">
    <citation type="submission" date="2018-02" db="EMBL/GenBank/DDBJ databases">
        <authorList>
            <person name="Cohen D.B."/>
            <person name="Kent A.D."/>
        </authorList>
    </citation>
    <scope>NUCLEOTIDE SEQUENCE</scope>
</reference>
<evidence type="ECO:0000259" key="2">
    <source>
        <dbReference type="Pfam" id="PF14244"/>
    </source>
</evidence>